<proteinExistence type="predicted"/>
<sequence length="217" mass="24826">MIVSDVHLWKSKGVNNIGRIVREKNIDVVIVAGDLFDEPIEISSTRTIVEALKRAINAMDLHNTRLVFIPSRSFHDFRALFTKPLFFKYRDIDIVVIPDIAVFKIDRCNDYIVVTHGDYAFRSGVIAFLLDIMGIKLFGRLPTGELLRKLYSLGRNVWLVYGHSHIGYIDYSRKIINTGCWKPMELLKVIKISSSIRGITIYCNSYGYLEIAPITTI</sequence>
<dbReference type="EMBL" id="CP002098">
    <property type="protein sequence ID" value="ADM27710.1"/>
    <property type="molecule type" value="Genomic_DNA"/>
</dbReference>
<dbReference type="AlphaFoldDB" id="E0STU4"/>
<dbReference type="SUPFAM" id="SSF56300">
    <property type="entry name" value="Metallo-dependent phosphatases"/>
    <property type="match status" value="1"/>
</dbReference>
<dbReference type="STRING" id="583356.Igag_0893"/>
<accession>E0STU4</accession>
<dbReference type="Proteomes" id="UP000001304">
    <property type="component" value="Chromosome"/>
</dbReference>
<organism evidence="2 3">
    <name type="scientific">Ignisphaera aggregans (strain DSM 17230 / JCM 13409 / AQ1.S1)</name>
    <dbReference type="NCBI Taxonomy" id="583356"/>
    <lineage>
        <taxon>Archaea</taxon>
        <taxon>Thermoproteota</taxon>
        <taxon>Thermoprotei</taxon>
        <taxon>Desulfurococcales</taxon>
        <taxon>Desulfurococcaceae</taxon>
        <taxon>Ignisphaera</taxon>
    </lineage>
</organism>
<evidence type="ECO:0000259" key="1">
    <source>
        <dbReference type="Pfam" id="PF00149"/>
    </source>
</evidence>
<dbReference type="InterPro" id="IPR029052">
    <property type="entry name" value="Metallo-depent_PP-like"/>
</dbReference>
<evidence type="ECO:0000313" key="2">
    <source>
        <dbReference type="EMBL" id="ADM27710.1"/>
    </source>
</evidence>
<gene>
    <name evidence="2" type="ordered locus">Igag_0893</name>
</gene>
<reference evidence="2 3" key="1">
    <citation type="journal article" date="2010" name="Stand. Genomic Sci.">
        <title>Complete genome sequence of Ignisphaera aggregans type strain (AQ1.S1).</title>
        <authorList>
            <person name="Goker M."/>
            <person name="Held B."/>
            <person name="Lapidus A."/>
            <person name="Nolan M."/>
            <person name="Spring S."/>
            <person name="Yasawong M."/>
            <person name="Lucas S."/>
            <person name="Glavina Del Rio T."/>
            <person name="Tice H."/>
            <person name="Cheng J.F."/>
            <person name="Goodwin L."/>
            <person name="Tapia R."/>
            <person name="Pitluck S."/>
            <person name="Liolios K."/>
            <person name="Ivanova N."/>
            <person name="Mavromatis K."/>
            <person name="Mikhailova N."/>
            <person name="Pati A."/>
            <person name="Chen A."/>
            <person name="Palaniappan K."/>
            <person name="Brambilla E."/>
            <person name="Land M."/>
            <person name="Hauser L."/>
            <person name="Chang Y.J."/>
            <person name="Jeffries C.D."/>
            <person name="Brettin T."/>
            <person name="Detter J.C."/>
            <person name="Han C."/>
            <person name="Rohde M."/>
            <person name="Sikorski J."/>
            <person name="Woyke T."/>
            <person name="Bristow J."/>
            <person name="Eisen J.A."/>
            <person name="Markowitz V."/>
            <person name="Hugenholtz P."/>
            <person name="Kyrpides N.C."/>
            <person name="Klenk H.P."/>
        </authorList>
    </citation>
    <scope>NUCLEOTIDE SEQUENCE [LARGE SCALE GENOMIC DNA]</scope>
    <source>
        <strain evidence="3">DSM 17230 / JCM 13409 / AQ1.S1</strain>
    </source>
</reference>
<name>E0STU4_IGNAA</name>
<feature type="domain" description="Calcineurin-like phosphoesterase" evidence="1">
    <location>
        <begin position="2"/>
        <end position="167"/>
    </location>
</feature>
<keyword evidence="3" id="KW-1185">Reference proteome</keyword>
<dbReference type="HOGENOM" id="CLU_1381455_0_0_2"/>
<dbReference type="BioCyc" id="IAGG583356:GHAH-877-MONOMER"/>
<dbReference type="Pfam" id="PF00149">
    <property type="entry name" value="Metallophos"/>
    <property type="match status" value="1"/>
</dbReference>
<evidence type="ECO:0000313" key="3">
    <source>
        <dbReference type="Proteomes" id="UP000001304"/>
    </source>
</evidence>
<dbReference type="InterPro" id="IPR004843">
    <property type="entry name" value="Calcineurin-like_PHP"/>
</dbReference>
<protein>
    <recommendedName>
        <fullName evidence="1">Calcineurin-like phosphoesterase domain-containing protein</fullName>
    </recommendedName>
</protein>
<dbReference type="KEGG" id="iag:Igag_0893"/>
<dbReference type="GO" id="GO:0016787">
    <property type="term" value="F:hydrolase activity"/>
    <property type="evidence" value="ECO:0007669"/>
    <property type="project" value="InterPro"/>
</dbReference>
<dbReference type="Gene3D" id="3.60.21.10">
    <property type="match status" value="1"/>
</dbReference>